<feature type="domain" description="DUF4384" evidence="2">
    <location>
        <begin position="62"/>
        <end position="141"/>
    </location>
</feature>
<sequence>MRLSAFRACLLGSALLAVSLAVPARAQSERDLSVVQAQALSAAKPAASSLTVLTLLDRFDATYALGEKVRLGVKTNEDAYVTVFNIGPTGKVTQLFPNAYQRNNAVRAGEVLEIPAASSGASITVSEPVGGELIKIIATSSSAPIVPEAQLQGGGAFKSLSGDVEGLMRNLAVVGNSGGPSIKVATTDQIIKTIATRPVAATSDLVVPAAPASQPSAMAAPATFPLLLTTDRQSYKVGESLTLAAIPTKSCYLTVMAKSSSGQVRMIFPSKALPASQVNAGQTVMLSGANAPQDVVATGPGTETVTALCTAEARQQGAARSSVDAVSEEEKSAFDRDLAVIAQKPAGTVGFAQIALTVVP</sequence>
<reference evidence="3" key="1">
    <citation type="journal article" date="2014" name="Int. J. Syst. Evol. Microbiol.">
        <title>Complete genome sequence of Corynebacterium casei LMG S-19264T (=DSM 44701T), isolated from a smear-ripened cheese.</title>
        <authorList>
            <consortium name="US DOE Joint Genome Institute (JGI-PGF)"/>
            <person name="Walter F."/>
            <person name="Albersmeier A."/>
            <person name="Kalinowski J."/>
            <person name="Ruckert C."/>
        </authorList>
    </citation>
    <scope>NUCLEOTIDE SEQUENCE</scope>
    <source>
        <strain evidence="3">CGMCC 1.15367</strain>
    </source>
</reference>
<protein>
    <recommendedName>
        <fullName evidence="2">DUF4384 domain-containing protein</fullName>
    </recommendedName>
</protein>
<reference evidence="3" key="2">
    <citation type="submission" date="2020-09" db="EMBL/GenBank/DDBJ databases">
        <authorList>
            <person name="Sun Q."/>
            <person name="Zhou Y."/>
        </authorList>
    </citation>
    <scope>NUCLEOTIDE SEQUENCE</scope>
    <source>
        <strain evidence="3">CGMCC 1.15367</strain>
    </source>
</reference>
<dbReference type="Pfam" id="PF14326">
    <property type="entry name" value="DUF4384"/>
    <property type="match status" value="2"/>
</dbReference>
<dbReference type="EMBL" id="BMIQ01000014">
    <property type="protein sequence ID" value="GGE24659.1"/>
    <property type="molecule type" value="Genomic_DNA"/>
</dbReference>
<accession>A0A917A3J6</accession>
<evidence type="ECO:0000256" key="1">
    <source>
        <dbReference type="SAM" id="SignalP"/>
    </source>
</evidence>
<keyword evidence="1" id="KW-0732">Signal</keyword>
<keyword evidence="4" id="KW-1185">Reference proteome</keyword>
<organism evidence="3 4">
    <name type="scientific">Aureimonas endophytica</name>
    <dbReference type="NCBI Taxonomy" id="2027858"/>
    <lineage>
        <taxon>Bacteria</taxon>
        <taxon>Pseudomonadati</taxon>
        <taxon>Pseudomonadota</taxon>
        <taxon>Alphaproteobacteria</taxon>
        <taxon>Hyphomicrobiales</taxon>
        <taxon>Aurantimonadaceae</taxon>
        <taxon>Aureimonas</taxon>
    </lineage>
</organism>
<feature type="domain" description="DUF4384" evidence="2">
    <location>
        <begin position="234"/>
        <end position="312"/>
    </location>
</feature>
<proteinExistence type="predicted"/>
<dbReference type="AlphaFoldDB" id="A0A917A3J6"/>
<feature type="chain" id="PRO_5037563406" description="DUF4384 domain-containing protein" evidence="1">
    <location>
        <begin position="27"/>
        <end position="360"/>
    </location>
</feature>
<dbReference type="PANTHER" id="PTHR36194">
    <property type="entry name" value="S-LAYER-LIKE PROTEIN"/>
    <property type="match status" value="1"/>
</dbReference>
<dbReference type="PANTHER" id="PTHR36194:SF1">
    <property type="entry name" value="S-LAYER-LIKE PROTEIN"/>
    <property type="match status" value="1"/>
</dbReference>
<gene>
    <name evidence="3" type="ORF">GCM10011390_50120</name>
</gene>
<evidence type="ECO:0000259" key="2">
    <source>
        <dbReference type="Pfam" id="PF14326"/>
    </source>
</evidence>
<comment type="caution">
    <text evidence="3">The sequence shown here is derived from an EMBL/GenBank/DDBJ whole genome shotgun (WGS) entry which is preliminary data.</text>
</comment>
<name>A0A917A3J6_9HYPH</name>
<dbReference type="InterPro" id="IPR025493">
    <property type="entry name" value="DUF4384"/>
</dbReference>
<dbReference type="Proteomes" id="UP000644699">
    <property type="component" value="Unassembled WGS sequence"/>
</dbReference>
<dbReference type="RefSeq" id="WP_188913476.1">
    <property type="nucleotide sequence ID" value="NZ_BMIQ01000014.1"/>
</dbReference>
<evidence type="ECO:0000313" key="4">
    <source>
        <dbReference type="Proteomes" id="UP000644699"/>
    </source>
</evidence>
<feature type="signal peptide" evidence="1">
    <location>
        <begin position="1"/>
        <end position="26"/>
    </location>
</feature>
<evidence type="ECO:0000313" key="3">
    <source>
        <dbReference type="EMBL" id="GGE24659.1"/>
    </source>
</evidence>